<reference evidence="5" key="1">
    <citation type="journal article" date="2016" name="Nature">
        <title>The genome of the seagrass Zostera marina reveals angiosperm adaptation to the sea.</title>
        <authorList>
            <person name="Olsen J.L."/>
            <person name="Rouze P."/>
            <person name="Verhelst B."/>
            <person name="Lin Y.-C."/>
            <person name="Bayer T."/>
            <person name="Collen J."/>
            <person name="Dattolo E."/>
            <person name="De Paoli E."/>
            <person name="Dittami S."/>
            <person name="Maumus F."/>
            <person name="Michel G."/>
            <person name="Kersting A."/>
            <person name="Lauritano C."/>
            <person name="Lohaus R."/>
            <person name="Toepel M."/>
            <person name="Tonon T."/>
            <person name="Vanneste K."/>
            <person name="Amirebrahimi M."/>
            <person name="Brakel J."/>
            <person name="Bostroem C."/>
            <person name="Chovatia M."/>
            <person name="Grimwood J."/>
            <person name="Jenkins J.W."/>
            <person name="Jueterbock A."/>
            <person name="Mraz A."/>
            <person name="Stam W.T."/>
            <person name="Tice H."/>
            <person name="Bornberg-Bauer E."/>
            <person name="Green P.J."/>
            <person name="Pearson G.A."/>
            <person name="Procaccini G."/>
            <person name="Duarte C.M."/>
            <person name="Schmutz J."/>
            <person name="Reusch T.B.H."/>
            <person name="Van de Peer Y."/>
        </authorList>
    </citation>
    <scope>NUCLEOTIDE SEQUENCE [LARGE SCALE GENOMIC DNA]</scope>
    <source>
        <strain evidence="5">cv. Finnish</strain>
    </source>
</reference>
<feature type="domain" description="Glucose-6-phosphate dehydrogenase NAD-binding" evidence="3">
    <location>
        <begin position="20"/>
        <end position="99"/>
    </location>
</feature>
<dbReference type="InterPro" id="IPR001282">
    <property type="entry name" value="G6P_DH"/>
</dbReference>
<dbReference type="PANTHER" id="PTHR23429:SF4">
    <property type="entry name" value="INACTIVE GLUCOSE-6-PHOSPHATE 1-DEHYDROGENASE 4, CHLOROPLASTIC"/>
    <property type="match status" value="1"/>
</dbReference>
<dbReference type="SUPFAM" id="SSF55347">
    <property type="entry name" value="Glyceraldehyde-3-phosphate dehydrogenase-like, C-terminal domain"/>
    <property type="match status" value="1"/>
</dbReference>
<proteinExistence type="predicted"/>
<dbReference type="STRING" id="29655.A0A0K9NMU3"/>
<dbReference type="GO" id="GO:0016614">
    <property type="term" value="F:oxidoreductase activity, acting on CH-OH group of donors"/>
    <property type="evidence" value="ECO:0007669"/>
    <property type="project" value="InterPro"/>
</dbReference>
<evidence type="ECO:0000256" key="1">
    <source>
        <dbReference type="ARBA" id="ARBA00022857"/>
    </source>
</evidence>
<evidence type="ECO:0000313" key="5">
    <source>
        <dbReference type="Proteomes" id="UP000036987"/>
    </source>
</evidence>
<evidence type="ECO:0000256" key="2">
    <source>
        <dbReference type="ARBA" id="ARBA00023277"/>
    </source>
</evidence>
<dbReference type="Proteomes" id="UP000036987">
    <property type="component" value="Unassembled WGS sequence"/>
</dbReference>
<dbReference type="PANTHER" id="PTHR23429">
    <property type="entry name" value="GLUCOSE-6-PHOSPHATE 1-DEHYDROGENASE G6PD"/>
    <property type="match status" value="1"/>
</dbReference>
<dbReference type="Gene3D" id="3.40.50.720">
    <property type="entry name" value="NAD(P)-binding Rossmann-like Domain"/>
    <property type="match status" value="1"/>
</dbReference>
<gene>
    <name evidence="4" type="ORF">ZOSMA_87G00450</name>
</gene>
<keyword evidence="2" id="KW-0119">Carbohydrate metabolism</keyword>
<keyword evidence="5" id="KW-1185">Reference proteome</keyword>
<organism evidence="4 5">
    <name type="scientific">Zostera marina</name>
    <name type="common">Eelgrass</name>
    <dbReference type="NCBI Taxonomy" id="29655"/>
    <lineage>
        <taxon>Eukaryota</taxon>
        <taxon>Viridiplantae</taxon>
        <taxon>Streptophyta</taxon>
        <taxon>Embryophyta</taxon>
        <taxon>Tracheophyta</taxon>
        <taxon>Spermatophyta</taxon>
        <taxon>Magnoliopsida</taxon>
        <taxon>Liliopsida</taxon>
        <taxon>Zosteraceae</taxon>
        <taxon>Zostera</taxon>
    </lineage>
</organism>
<dbReference type="InterPro" id="IPR022674">
    <property type="entry name" value="G6P_DH_NAD-bd"/>
</dbReference>
<dbReference type="AlphaFoldDB" id="A0A0K9NMU3"/>
<evidence type="ECO:0000259" key="3">
    <source>
        <dbReference type="Pfam" id="PF00479"/>
    </source>
</evidence>
<comment type="caution">
    <text evidence="4">The sequence shown here is derived from an EMBL/GenBank/DDBJ whole genome shotgun (WGS) entry which is preliminary data.</text>
</comment>
<dbReference type="Pfam" id="PF00479">
    <property type="entry name" value="G6PD_N"/>
    <property type="match status" value="1"/>
</dbReference>
<dbReference type="OrthoDB" id="1714737at2759"/>
<dbReference type="GO" id="GO:0050661">
    <property type="term" value="F:NADP binding"/>
    <property type="evidence" value="ECO:0007669"/>
    <property type="project" value="InterPro"/>
</dbReference>
<dbReference type="GO" id="GO:0006006">
    <property type="term" value="P:glucose metabolic process"/>
    <property type="evidence" value="ECO:0007669"/>
    <property type="project" value="InterPro"/>
</dbReference>
<protein>
    <submittedName>
        <fullName evidence="4">Glucose-6-phosphate dehydrogenase</fullName>
    </submittedName>
</protein>
<accession>A0A0K9NMU3</accession>
<keyword evidence="1" id="KW-0521">NADP</keyword>
<dbReference type="EMBL" id="LFYR01002091">
    <property type="protein sequence ID" value="KMZ57300.1"/>
    <property type="molecule type" value="Genomic_DNA"/>
</dbReference>
<sequence>MLMFFNSIRLIWSFFSTLDVGIFCYTRKQLSDEDLRSIIAGTLTCRVDHKENCGDKMSNFLNRTFHVNGGLDNKADMAILDHRMKNNENRSPLGKDRIENLTVLRFSNLVFEPLWSRTYIRNVQVYIHARFSMN</sequence>
<name>A0A0K9NMU3_ZOSMR</name>
<evidence type="ECO:0000313" key="4">
    <source>
        <dbReference type="EMBL" id="KMZ57300.1"/>
    </source>
</evidence>